<keyword evidence="3" id="KW-1185">Reference proteome</keyword>
<protein>
    <submittedName>
        <fullName evidence="2">Uncharacterized protein</fullName>
    </submittedName>
</protein>
<evidence type="ECO:0000313" key="1">
    <source>
        <dbReference type="EMBL" id="RAT30744.1"/>
    </source>
</evidence>
<evidence type="ECO:0000313" key="3">
    <source>
        <dbReference type="Proteomes" id="UP000250186"/>
    </source>
</evidence>
<dbReference type="AlphaFoldDB" id="A0A3N0UI52"/>
<evidence type="ECO:0000313" key="2">
    <source>
        <dbReference type="EMBL" id="ROH81997.1"/>
    </source>
</evidence>
<reference evidence="1 3" key="1">
    <citation type="submission" date="2016-02" db="EMBL/GenBank/DDBJ databases">
        <title>Species-wide whole genome sequencing reveals diversity, host range in Lonsdalea quercina.</title>
        <authorList>
            <person name="Li Y."/>
        </authorList>
    </citation>
    <scope>NUCLEOTIDE SEQUENCE [LARGE SCALE GENOMIC DNA]</scope>
    <source>
        <strain evidence="1 3">CFCC 12721</strain>
    </source>
</reference>
<reference evidence="2 4" key="2">
    <citation type="submission" date="2018-10" db="EMBL/GenBank/DDBJ databases">
        <title>New species genome.</title>
        <authorList>
            <person name="Li Y."/>
        </authorList>
    </citation>
    <scope>NUCLEOTIDE SEQUENCE [LARGE SCALE GENOMIC DNA]</scope>
    <source>
        <strain evidence="2 4">L6_4B</strain>
    </source>
</reference>
<dbReference type="EMBL" id="RJUJ01000005">
    <property type="protein sequence ID" value="ROH81997.1"/>
    <property type="molecule type" value="Genomic_DNA"/>
</dbReference>
<gene>
    <name evidence="1" type="ORF">AU492_16340</name>
    <name evidence="2" type="ORF">EC392_06435</name>
</gene>
<dbReference type="Proteomes" id="UP000274511">
    <property type="component" value="Unassembled WGS sequence"/>
</dbReference>
<evidence type="ECO:0000313" key="4">
    <source>
        <dbReference type="Proteomes" id="UP000274511"/>
    </source>
</evidence>
<accession>A0A3N0UI52</accession>
<name>A0A3N0UI52_9GAMM</name>
<proteinExistence type="predicted"/>
<sequence length="66" mass="7199">MGLITAAYLYLSHSLFGIQFPIKFPNIAISLAVFVIVDGAVVKIFPVQENTEAIMELNCAKSQLAQ</sequence>
<comment type="caution">
    <text evidence="2">The sequence shown here is derived from an EMBL/GenBank/DDBJ whole genome shotgun (WGS) entry which is preliminary data.</text>
</comment>
<dbReference type="Proteomes" id="UP000250186">
    <property type="component" value="Unassembled WGS sequence"/>
</dbReference>
<dbReference type="EMBL" id="LUSW01000054">
    <property type="protein sequence ID" value="RAT30744.1"/>
    <property type="molecule type" value="Genomic_DNA"/>
</dbReference>
<organism evidence="2 4">
    <name type="scientific">Lonsdalea populi</name>
    <dbReference type="NCBI Taxonomy" id="1172565"/>
    <lineage>
        <taxon>Bacteria</taxon>
        <taxon>Pseudomonadati</taxon>
        <taxon>Pseudomonadota</taxon>
        <taxon>Gammaproteobacteria</taxon>
        <taxon>Enterobacterales</taxon>
        <taxon>Pectobacteriaceae</taxon>
        <taxon>Lonsdalea</taxon>
    </lineage>
</organism>